<keyword evidence="3" id="KW-1185">Reference proteome</keyword>
<dbReference type="SUPFAM" id="SSF55729">
    <property type="entry name" value="Acyl-CoA N-acyltransferases (Nat)"/>
    <property type="match status" value="1"/>
</dbReference>
<feature type="domain" description="N-acetyltransferase" evidence="1">
    <location>
        <begin position="1"/>
        <end position="183"/>
    </location>
</feature>
<comment type="caution">
    <text evidence="2">The sequence shown here is derived from an EMBL/GenBank/DDBJ whole genome shotgun (WGS) entry which is preliminary data.</text>
</comment>
<dbReference type="Proteomes" id="UP000031672">
    <property type="component" value="Unassembled WGS sequence"/>
</dbReference>
<dbReference type="EMBL" id="JTKH01000024">
    <property type="protein sequence ID" value="KII75937.1"/>
    <property type="molecule type" value="Genomic_DNA"/>
</dbReference>
<protein>
    <recommendedName>
        <fullName evidence="1">N-acetyltransferase domain-containing protein</fullName>
    </recommendedName>
</protein>
<name>A0A0C2NHK4_9VIBR</name>
<dbReference type="GO" id="GO:0016747">
    <property type="term" value="F:acyltransferase activity, transferring groups other than amino-acyl groups"/>
    <property type="evidence" value="ECO:0007669"/>
    <property type="project" value="InterPro"/>
</dbReference>
<gene>
    <name evidence="2" type="ORF">OJ16_13950</name>
</gene>
<dbReference type="InterPro" id="IPR000182">
    <property type="entry name" value="GNAT_dom"/>
</dbReference>
<dbReference type="CDD" id="cd04301">
    <property type="entry name" value="NAT_SF"/>
    <property type="match status" value="1"/>
</dbReference>
<accession>A0A0C2NHK4</accession>
<dbReference type="InterPro" id="IPR016181">
    <property type="entry name" value="Acyl_CoA_acyltransferase"/>
</dbReference>
<organism evidence="2 3">
    <name type="scientific">Vibrio renipiscarius</name>
    <dbReference type="NCBI Taxonomy" id="1461322"/>
    <lineage>
        <taxon>Bacteria</taxon>
        <taxon>Pseudomonadati</taxon>
        <taxon>Pseudomonadota</taxon>
        <taxon>Gammaproteobacteria</taxon>
        <taxon>Vibrionales</taxon>
        <taxon>Vibrionaceae</taxon>
        <taxon>Vibrio</taxon>
    </lineage>
</organism>
<dbReference type="AlphaFoldDB" id="A0A0C2NHK4"/>
<accession>A0A0C2NPB1</accession>
<reference evidence="2 3" key="1">
    <citation type="submission" date="2014-11" db="EMBL/GenBank/DDBJ databases">
        <title>Draft Genome Sequence of Vibrio piscirenalis strains CECT 8603T and CECT 8604, two marine Gammaproteobacterium isolated from cultured gilthead sea bream (Sparus aurata).</title>
        <authorList>
            <person name="Arahal D.R."/>
            <person name="Rodrigo-Torres L."/>
            <person name="Lucena T."/>
            <person name="Pujalte M.J."/>
        </authorList>
    </citation>
    <scope>NUCLEOTIDE SEQUENCE [LARGE SCALE GENOMIC DNA]</scope>
    <source>
        <strain evidence="2 3">DCR 1-4-2</strain>
    </source>
</reference>
<dbReference type="Gene3D" id="3.40.630.30">
    <property type="match status" value="1"/>
</dbReference>
<evidence type="ECO:0000313" key="3">
    <source>
        <dbReference type="Proteomes" id="UP000031672"/>
    </source>
</evidence>
<sequence length="245" mass="27368">MEYEVCTLSDRPDLVDDVASLDNHSWPEFLQHSDTENWHHLYTELSDWTLMLLSGEKVIGVVFAVPVKWSGGITSLPESIADVVAQGLALHRRGAPANTLIPIAALVDPSVQGKGLSSKLLLEIKALAKRRGLTSLVVPVRPIYKSKYPIQSIQSYASWLSHDGFYYDPWLRVHQKLGAKAIHIANCTLTVKGTLAQWAKWTRMIFPHSGQYVVPGALTTIDVDKANDCGIYREPNVWMKHPMED</sequence>
<evidence type="ECO:0000259" key="1">
    <source>
        <dbReference type="PROSITE" id="PS51186"/>
    </source>
</evidence>
<evidence type="ECO:0000313" key="2">
    <source>
        <dbReference type="EMBL" id="KII75937.1"/>
    </source>
</evidence>
<dbReference type="PROSITE" id="PS51186">
    <property type="entry name" value="GNAT"/>
    <property type="match status" value="1"/>
</dbReference>
<dbReference type="OrthoDB" id="342444at2"/>
<dbReference type="STRING" id="1461322.OJ16_13950"/>
<proteinExistence type="predicted"/>